<sequence length="319" mass="34280">MSPDSPPADSAARLALDRPAAAPRAVLALCSGSGRQDRDQTVAGHPTFRILRDELTARGFAAASWDDPAHYARCGPDDLVADAEAMLDRVERALPGVPVVLVGHSQGAWIATRLAARRPSPTGLILLAGAARDGRTVLEAQHRRITRAEGWSAAATEATLAWKTTCFDLLARVDASPLDPPAEADLRASLRAVLESHGVHENDLDPIVDDLLEWEWRFILRHDAAAALARVPCPTLALAGSADLQIEATAELCATRDALERGVSPDVEVGEIPHLDHLFARAHSAPASEYETGGRPFDAAVLERMVNWLARILPPHRQP</sequence>
<gene>
    <name evidence="2" type="ORF">WI372_01000</name>
</gene>
<dbReference type="InterPro" id="IPR029058">
    <property type="entry name" value="AB_hydrolase_fold"/>
</dbReference>
<comment type="caution">
    <text evidence="2">The sequence shown here is derived from an EMBL/GenBank/DDBJ whole genome shotgun (WGS) entry which is preliminary data.</text>
</comment>
<organism evidence="2 3">
    <name type="scientific">Gaopeijia maritima</name>
    <dbReference type="NCBI Taxonomy" id="3119007"/>
    <lineage>
        <taxon>Bacteria</taxon>
        <taxon>Pseudomonadati</taxon>
        <taxon>Gemmatimonadota</taxon>
        <taxon>Longimicrobiia</taxon>
        <taxon>Gaopeijiales</taxon>
        <taxon>Gaopeijiaceae</taxon>
        <taxon>Gaopeijia</taxon>
    </lineage>
</organism>
<dbReference type="SUPFAM" id="SSF53474">
    <property type="entry name" value="alpha/beta-Hydrolases"/>
    <property type="match status" value="1"/>
</dbReference>
<dbReference type="InterPro" id="IPR053145">
    <property type="entry name" value="AB_hydrolase_Est10"/>
</dbReference>
<dbReference type="Gene3D" id="3.40.50.1820">
    <property type="entry name" value="alpha/beta hydrolase"/>
    <property type="match status" value="1"/>
</dbReference>
<dbReference type="Proteomes" id="UP001484239">
    <property type="component" value="Unassembled WGS sequence"/>
</dbReference>
<name>A0ABU9E4A1_9BACT</name>
<dbReference type="PANTHER" id="PTHR43265:SF1">
    <property type="entry name" value="ESTERASE ESTD"/>
    <property type="match status" value="1"/>
</dbReference>
<evidence type="ECO:0000313" key="3">
    <source>
        <dbReference type="Proteomes" id="UP001484239"/>
    </source>
</evidence>
<dbReference type="EMBL" id="JBBHLI010000001">
    <property type="protein sequence ID" value="MEK9499556.1"/>
    <property type="molecule type" value="Genomic_DNA"/>
</dbReference>
<protein>
    <submittedName>
        <fullName evidence="2">Alpha/beta fold hydrolase</fullName>
    </submittedName>
</protein>
<keyword evidence="2" id="KW-0378">Hydrolase</keyword>
<feature type="domain" description="Serine aminopeptidase S33" evidence="1">
    <location>
        <begin position="75"/>
        <end position="277"/>
    </location>
</feature>
<dbReference type="GO" id="GO:0016787">
    <property type="term" value="F:hydrolase activity"/>
    <property type="evidence" value="ECO:0007669"/>
    <property type="project" value="UniProtKB-KW"/>
</dbReference>
<dbReference type="RefSeq" id="WP_405276359.1">
    <property type="nucleotide sequence ID" value="NZ_CP144380.1"/>
</dbReference>
<evidence type="ECO:0000313" key="2">
    <source>
        <dbReference type="EMBL" id="MEK9499556.1"/>
    </source>
</evidence>
<dbReference type="PANTHER" id="PTHR43265">
    <property type="entry name" value="ESTERASE ESTD"/>
    <property type="match status" value="1"/>
</dbReference>
<dbReference type="InterPro" id="IPR022742">
    <property type="entry name" value="Hydrolase_4"/>
</dbReference>
<proteinExistence type="predicted"/>
<dbReference type="Pfam" id="PF12146">
    <property type="entry name" value="Hydrolase_4"/>
    <property type="match status" value="1"/>
</dbReference>
<accession>A0ABU9E4A1</accession>
<evidence type="ECO:0000259" key="1">
    <source>
        <dbReference type="Pfam" id="PF12146"/>
    </source>
</evidence>
<reference evidence="2 3" key="1">
    <citation type="submission" date="2024-02" db="EMBL/GenBank/DDBJ databases">
        <title>A novel Gemmatimonadota bacterium.</title>
        <authorList>
            <person name="Du Z.-J."/>
            <person name="Ye Y.-Q."/>
        </authorList>
    </citation>
    <scope>NUCLEOTIDE SEQUENCE [LARGE SCALE GENOMIC DNA]</scope>
    <source>
        <strain evidence="2 3">DH-20</strain>
    </source>
</reference>
<keyword evidence="3" id="KW-1185">Reference proteome</keyword>